<evidence type="ECO:0000313" key="2">
    <source>
        <dbReference type="WBParaSite" id="PS1159_v2.g3776.t1"/>
    </source>
</evidence>
<evidence type="ECO:0000313" key="1">
    <source>
        <dbReference type="Proteomes" id="UP000887580"/>
    </source>
</evidence>
<protein>
    <submittedName>
        <fullName evidence="2">Leucine-rich repeat-containing protein</fullName>
    </submittedName>
</protein>
<dbReference type="Proteomes" id="UP000887580">
    <property type="component" value="Unplaced"/>
</dbReference>
<accession>A0AC35GCG0</accession>
<reference evidence="2" key="1">
    <citation type="submission" date="2022-11" db="UniProtKB">
        <authorList>
            <consortium name="WormBaseParasite"/>
        </authorList>
    </citation>
    <scope>IDENTIFICATION</scope>
</reference>
<organism evidence="1 2">
    <name type="scientific">Panagrolaimus sp. PS1159</name>
    <dbReference type="NCBI Taxonomy" id="55785"/>
    <lineage>
        <taxon>Eukaryota</taxon>
        <taxon>Metazoa</taxon>
        <taxon>Ecdysozoa</taxon>
        <taxon>Nematoda</taxon>
        <taxon>Chromadorea</taxon>
        <taxon>Rhabditida</taxon>
        <taxon>Tylenchina</taxon>
        <taxon>Panagrolaimomorpha</taxon>
        <taxon>Panagrolaimoidea</taxon>
        <taxon>Panagrolaimidae</taxon>
        <taxon>Panagrolaimus</taxon>
    </lineage>
</organism>
<name>A0AC35GCG0_9BILA</name>
<sequence length="335" mass="38538">MPANVTAPNFIHTILHESSINEATPTFSLDDAIKSIALDEEPHRHVHFELQEEENNENQWKNHRNCDCFMINKVIIKNSAPYGIVKVLKYLSKYIPDFFPISPSVNQKNIIFFILDPKQAKNIQLLCEPLINATVVFCREYYFKKNIPTDITLKEIMVKRFNANDNSLNLNNLSNEKGLPPNLLTSIPGIFSLMKLIKRKYPHLNGISLKYNSLDNLQIVTSLAFICKSLKTLDISYNKLSNINELEIVQICTELETIFLRHNPFPLKCLGLETYGRNVHRYLPNIKTLDDADISSKSFYEKRFVPSVSSSFSSHIRNERIQSQSHTPIKVITID</sequence>
<proteinExistence type="predicted"/>
<dbReference type="WBParaSite" id="PS1159_v2.g3776.t1">
    <property type="protein sequence ID" value="PS1159_v2.g3776.t1"/>
    <property type="gene ID" value="PS1159_v2.g3776"/>
</dbReference>